<evidence type="ECO:0000313" key="4">
    <source>
        <dbReference type="EMBL" id="KAA0895378.1"/>
    </source>
</evidence>
<dbReference type="RefSeq" id="WP_149305958.1">
    <property type="nucleotide sequence ID" value="NZ_SRSD01000001.1"/>
</dbReference>
<proteinExistence type="predicted"/>
<feature type="modified residue" description="4-aspartylphosphate" evidence="2">
    <location>
        <position position="63"/>
    </location>
</feature>
<organism evidence="4 5">
    <name type="scientific">Oryzomonas rubra</name>
    <dbReference type="NCBI Taxonomy" id="2509454"/>
    <lineage>
        <taxon>Bacteria</taxon>
        <taxon>Pseudomonadati</taxon>
        <taxon>Thermodesulfobacteriota</taxon>
        <taxon>Desulfuromonadia</taxon>
        <taxon>Geobacterales</taxon>
        <taxon>Geobacteraceae</taxon>
        <taxon>Oryzomonas</taxon>
    </lineage>
</organism>
<comment type="caution">
    <text evidence="4">The sequence shown here is derived from an EMBL/GenBank/DDBJ whole genome shotgun (WGS) entry which is preliminary data.</text>
</comment>
<name>A0A5A9XSZ4_9BACT</name>
<evidence type="ECO:0000256" key="1">
    <source>
        <dbReference type="ARBA" id="ARBA00022553"/>
    </source>
</evidence>
<dbReference type="InterPro" id="IPR011006">
    <property type="entry name" value="CheY-like_superfamily"/>
</dbReference>
<evidence type="ECO:0000256" key="2">
    <source>
        <dbReference type="PROSITE-ProRule" id="PRU00169"/>
    </source>
</evidence>
<dbReference type="Proteomes" id="UP000324298">
    <property type="component" value="Unassembled WGS sequence"/>
</dbReference>
<keyword evidence="1 2" id="KW-0597">Phosphoprotein</keyword>
<dbReference type="InterPro" id="IPR001789">
    <property type="entry name" value="Sig_transdc_resp-reg_receiver"/>
</dbReference>
<gene>
    <name evidence="4" type="ORF">ET418_02330</name>
</gene>
<evidence type="ECO:0000259" key="3">
    <source>
        <dbReference type="PROSITE" id="PS50110"/>
    </source>
</evidence>
<dbReference type="Pfam" id="PF00072">
    <property type="entry name" value="Response_reg"/>
    <property type="match status" value="1"/>
</dbReference>
<dbReference type="GO" id="GO:0000160">
    <property type="term" value="P:phosphorelay signal transduction system"/>
    <property type="evidence" value="ECO:0007669"/>
    <property type="project" value="InterPro"/>
</dbReference>
<dbReference type="PANTHER" id="PTHR44591:SF3">
    <property type="entry name" value="RESPONSE REGULATORY DOMAIN-CONTAINING PROTEIN"/>
    <property type="match status" value="1"/>
</dbReference>
<feature type="domain" description="Response regulatory" evidence="3">
    <location>
        <begin position="12"/>
        <end position="130"/>
    </location>
</feature>
<dbReference type="SUPFAM" id="SSF52172">
    <property type="entry name" value="CheY-like"/>
    <property type="match status" value="1"/>
</dbReference>
<dbReference type="InterPro" id="IPR050595">
    <property type="entry name" value="Bact_response_regulator"/>
</dbReference>
<sequence>MELACNHTPAISLLIIGDDDISRGILAAIIPKKFPCVVVNSAANSEAGLNLMGACPPDIVITDITMPWAGGVRMADQIPSVKPATKHIVITADTERSVSEDSGVSGVTISHYLFKPVRYQDLFAAVGQCIARVTEERLDAAGMSGVLADEHVEDKAEQAEQQCCHEGGGKA</sequence>
<dbReference type="EMBL" id="SRSD01000001">
    <property type="protein sequence ID" value="KAA0895378.1"/>
    <property type="molecule type" value="Genomic_DNA"/>
</dbReference>
<dbReference type="SMART" id="SM00448">
    <property type="entry name" value="REC"/>
    <property type="match status" value="1"/>
</dbReference>
<dbReference type="AlphaFoldDB" id="A0A5A9XSZ4"/>
<dbReference type="PANTHER" id="PTHR44591">
    <property type="entry name" value="STRESS RESPONSE REGULATOR PROTEIN 1"/>
    <property type="match status" value="1"/>
</dbReference>
<reference evidence="4 5" key="1">
    <citation type="submission" date="2019-04" db="EMBL/GenBank/DDBJ databases">
        <title>Geobacter ruber sp. nov., ferric-reducing bacteria isolated from paddy soil.</title>
        <authorList>
            <person name="Xu Z."/>
            <person name="Masuda Y."/>
            <person name="Itoh H."/>
            <person name="Senoo K."/>
        </authorList>
    </citation>
    <scope>NUCLEOTIDE SEQUENCE [LARGE SCALE GENOMIC DNA]</scope>
    <source>
        <strain evidence="4 5">Red88</strain>
    </source>
</reference>
<keyword evidence="5" id="KW-1185">Reference proteome</keyword>
<dbReference type="OrthoDB" id="9800029at2"/>
<protein>
    <submittedName>
        <fullName evidence="4">Response regulator</fullName>
    </submittedName>
</protein>
<dbReference type="Gene3D" id="3.40.50.2300">
    <property type="match status" value="1"/>
</dbReference>
<accession>A0A5A9XSZ4</accession>
<dbReference type="PROSITE" id="PS50110">
    <property type="entry name" value="RESPONSE_REGULATORY"/>
    <property type="match status" value="1"/>
</dbReference>
<evidence type="ECO:0000313" key="5">
    <source>
        <dbReference type="Proteomes" id="UP000324298"/>
    </source>
</evidence>